<proteinExistence type="predicted"/>
<organism evidence="3 4">
    <name type="scientific">Meganyctiphanes norvegica</name>
    <name type="common">Northern krill</name>
    <name type="synonym">Thysanopoda norvegica</name>
    <dbReference type="NCBI Taxonomy" id="48144"/>
    <lineage>
        <taxon>Eukaryota</taxon>
        <taxon>Metazoa</taxon>
        <taxon>Ecdysozoa</taxon>
        <taxon>Arthropoda</taxon>
        <taxon>Crustacea</taxon>
        <taxon>Multicrustacea</taxon>
        <taxon>Malacostraca</taxon>
        <taxon>Eumalacostraca</taxon>
        <taxon>Eucarida</taxon>
        <taxon>Euphausiacea</taxon>
        <taxon>Euphausiidae</taxon>
        <taxon>Meganyctiphanes</taxon>
    </lineage>
</organism>
<dbReference type="InterPro" id="IPR001254">
    <property type="entry name" value="Trypsin_dom"/>
</dbReference>
<dbReference type="PANTHER" id="PTHR24258:SF128">
    <property type="entry name" value="TEQUILA, ISOFORM G"/>
    <property type="match status" value="1"/>
</dbReference>
<protein>
    <recommendedName>
        <fullName evidence="2">Peptidase S1 domain-containing protein</fullName>
    </recommendedName>
</protein>
<feature type="non-terminal residue" evidence="3">
    <location>
        <position position="1"/>
    </location>
</feature>
<dbReference type="Pfam" id="PF00089">
    <property type="entry name" value="Trypsin"/>
    <property type="match status" value="1"/>
</dbReference>
<dbReference type="PRINTS" id="PR00722">
    <property type="entry name" value="CHYMOTRYPSIN"/>
</dbReference>
<dbReference type="EMBL" id="CAXKWB010000486">
    <property type="protein sequence ID" value="CAL4060992.1"/>
    <property type="molecule type" value="Genomic_DNA"/>
</dbReference>
<evidence type="ECO:0000313" key="3">
    <source>
        <dbReference type="EMBL" id="CAL4060992.1"/>
    </source>
</evidence>
<evidence type="ECO:0000256" key="1">
    <source>
        <dbReference type="ARBA" id="ARBA00023157"/>
    </source>
</evidence>
<evidence type="ECO:0000313" key="4">
    <source>
        <dbReference type="Proteomes" id="UP001497623"/>
    </source>
</evidence>
<dbReference type="PROSITE" id="PS00135">
    <property type="entry name" value="TRYPSIN_SER"/>
    <property type="match status" value="1"/>
</dbReference>
<name>A0AAV2PLK8_MEGNR</name>
<dbReference type="InterPro" id="IPR033116">
    <property type="entry name" value="TRYPSIN_SER"/>
</dbReference>
<dbReference type="CDD" id="cd00190">
    <property type="entry name" value="Tryp_SPc"/>
    <property type="match status" value="1"/>
</dbReference>
<dbReference type="GO" id="GO:0004252">
    <property type="term" value="F:serine-type endopeptidase activity"/>
    <property type="evidence" value="ECO:0007669"/>
    <property type="project" value="InterPro"/>
</dbReference>
<dbReference type="InterPro" id="IPR043504">
    <property type="entry name" value="Peptidase_S1_PA_chymotrypsin"/>
</dbReference>
<dbReference type="SMART" id="SM00020">
    <property type="entry name" value="Tryp_SPc"/>
    <property type="match status" value="1"/>
</dbReference>
<evidence type="ECO:0000259" key="2">
    <source>
        <dbReference type="PROSITE" id="PS50240"/>
    </source>
</evidence>
<comment type="caution">
    <text evidence="3">The sequence shown here is derived from an EMBL/GenBank/DDBJ whole genome shotgun (WGS) entry which is preliminary data.</text>
</comment>
<reference evidence="3 4" key="1">
    <citation type="submission" date="2024-05" db="EMBL/GenBank/DDBJ databases">
        <authorList>
            <person name="Wallberg A."/>
        </authorList>
    </citation>
    <scope>NUCLEOTIDE SEQUENCE [LARGE SCALE GENOMIC DNA]</scope>
</reference>
<dbReference type="Proteomes" id="UP001497623">
    <property type="component" value="Unassembled WGS sequence"/>
</dbReference>
<dbReference type="InterPro" id="IPR009003">
    <property type="entry name" value="Peptidase_S1_PA"/>
</dbReference>
<accession>A0AAV2PLK8</accession>
<dbReference type="GO" id="GO:0006508">
    <property type="term" value="P:proteolysis"/>
    <property type="evidence" value="ECO:0007669"/>
    <property type="project" value="InterPro"/>
</dbReference>
<dbReference type="PROSITE" id="PS50240">
    <property type="entry name" value="TRYPSIN_DOM"/>
    <property type="match status" value="1"/>
</dbReference>
<dbReference type="InterPro" id="IPR001314">
    <property type="entry name" value="Peptidase_S1A"/>
</dbReference>
<dbReference type="Gene3D" id="2.40.10.10">
    <property type="entry name" value="Trypsin-like serine proteases"/>
    <property type="match status" value="1"/>
</dbReference>
<feature type="non-terminal residue" evidence="3">
    <location>
        <position position="275"/>
    </location>
</feature>
<feature type="domain" description="Peptidase S1" evidence="2">
    <location>
        <begin position="10"/>
        <end position="253"/>
    </location>
</feature>
<keyword evidence="4" id="KW-1185">Reference proteome</keyword>
<dbReference type="SUPFAM" id="SSF50494">
    <property type="entry name" value="Trypsin-like serine proteases"/>
    <property type="match status" value="1"/>
</dbReference>
<keyword evidence="1" id="KW-1015">Disulfide bond</keyword>
<dbReference type="FunFam" id="2.40.10.10:FF:000068">
    <property type="entry name" value="transmembrane protease serine 2"/>
    <property type="match status" value="1"/>
</dbReference>
<dbReference type="PANTHER" id="PTHR24258">
    <property type="entry name" value="SERINE PROTEASE-RELATED"/>
    <property type="match status" value="1"/>
</dbReference>
<sequence>ARFVTSLAKVRDGAEINRFQTPWVATLYKDSKTDSHFCGAAVFSDEYIITVAHCLDGFWLPDLRIRVGEHNRDIDDSKHQDFEIEEAILHPHYHEVFRGDNDIALIKIKKVSGRGISFNERVQPICLPKTGTEYQGRSNCTVTGWGKQHYQGGATSERFSGNIDILAMSVCNNSYRTTRHTSSMVCAAPSSGKLNNPCGGDSGGPLTCQVGSSTTNTLMGLVSIGARCDLTSRFPDKYTRIEKYLRWILDNMQNKRVNNARNSKEFLTGHVILVD</sequence>
<gene>
    <name evidence="3" type="ORF">MNOR_LOCUS1742</name>
</gene>
<dbReference type="AlphaFoldDB" id="A0AAV2PLK8"/>